<dbReference type="EMBL" id="JACGWN010000014">
    <property type="protein sequence ID" value="KAL0406289.1"/>
    <property type="molecule type" value="Genomic_DNA"/>
</dbReference>
<reference evidence="1" key="2">
    <citation type="journal article" date="2024" name="Plant">
        <title>Genomic evolution and insights into agronomic trait innovations of Sesamum species.</title>
        <authorList>
            <person name="Miao H."/>
            <person name="Wang L."/>
            <person name="Qu L."/>
            <person name="Liu H."/>
            <person name="Sun Y."/>
            <person name="Le M."/>
            <person name="Wang Q."/>
            <person name="Wei S."/>
            <person name="Zheng Y."/>
            <person name="Lin W."/>
            <person name="Duan Y."/>
            <person name="Cao H."/>
            <person name="Xiong S."/>
            <person name="Wang X."/>
            <person name="Wei L."/>
            <person name="Li C."/>
            <person name="Ma Q."/>
            <person name="Ju M."/>
            <person name="Zhao R."/>
            <person name="Li G."/>
            <person name="Mu C."/>
            <person name="Tian Q."/>
            <person name="Mei H."/>
            <person name="Zhang T."/>
            <person name="Gao T."/>
            <person name="Zhang H."/>
        </authorList>
    </citation>
    <scope>NUCLEOTIDE SEQUENCE</scope>
    <source>
        <strain evidence="1">KEN1</strain>
    </source>
</reference>
<evidence type="ECO:0000313" key="1">
    <source>
        <dbReference type="EMBL" id="KAL0406289.1"/>
    </source>
</evidence>
<sequence length="283" mass="32472">MEVLRGGKNYLQTPNDGSSDNLEYFQILERQRRNFVLEILDKATKWDLEPLTKEEQEEWWRIHQILKVLPGNTVKSLQAIKVHGRLPARRNGTGWSTGVKPTELTRGDLIWKPWRLGRCDWSSPVLIVQEQFSNLRNHVELECVARIVGSKKRIYPLGGELILEGYNDASFQSDDDHVKSQSGYVFKLNGGVVAWTSSKQATTANSTTESEYIAILEAAKEAIWMMNYIQELGVVPSIVEPVVIFCDNNRAIAQVKEPRSHHQSKHILRRYHLLREMVSRGDH</sequence>
<dbReference type="PANTHER" id="PTHR11439:SF496">
    <property type="entry name" value="RNA-DIRECTED DNA POLYMERASE"/>
    <property type="match status" value="1"/>
</dbReference>
<accession>A0AAW2TP83</accession>
<dbReference type="CDD" id="cd09272">
    <property type="entry name" value="RNase_HI_RT_Ty1"/>
    <property type="match status" value="1"/>
</dbReference>
<protein>
    <submittedName>
        <fullName evidence="1">Uncharacterized protein</fullName>
    </submittedName>
</protein>
<reference evidence="1" key="1">
    <citation type="submission" date="2020-06" db="EMBL/GenBank/DDBJ databases">
        <authorList>
            <person name="Li T."/>
            <person name="Hu X."/>
            <person name="Zhang T."/>
            <person name="Song X."/>
            <person name="Zhang H."/>
            <person name="Dai N."/>
            <person name="Sheng W."/>
            <person name="Hou X."/>
            <person name="Wei L."/>
        </authorList>
    </citation>
    <scope>NUCLEOTIDE SEQUENCE</scope>
    <source>
        <strain evidence="1">KEN1</strain>
        <tissue evidence="1">Leaf</tissue>
    </source>
</reference>
<dbReference type="PANTHER" id="PTHR11439">
    <property type="entry name" value="GAG-POL-RELATED RETROTRANSPOSON"/>
    <property type="match status" value="1"/>
</dbReference>
<name>A0AAW2TP83_9LAMI</name>
<organism evidence="1">
    <name type="scientific">Sesamum latifolium</name>
    <dbReference type="NCBI Taxonomy" id="2727402"/>
    <lineage>
        <taxon>Eukaryota</taxon>
        <taxon>Viridiplantae</taxon>
        <taxon>Streptophyta</taxon>
        <taxon>Embryophyta</taxon>
        <taxon>Tracheophyta</taxon>
        <taxon>Spermatophyta</taxon>
        <taxon>Magnoliopsida</taxon>
        <taxon>eudicotyledons</taxon>
        <taxon>Gunneridae</taxon>
        <taxon>Pentapetalae</taxon>
        <taxon>asterids</taxon>
        <taxon>lamiids</taxon>
        <taxon>Lamiales</taxon>
        <taxon>Pedaliaceae</taxon>
        <taxon>Sesamum</taxon>
    </lineage>
</organism>
<dbReference type="AlphaFoldDB" id="A0AAW2TP83"/>
<proteinExistence type="predicted"/>
<gene>
    <name evidence="1" type="ORF">Slati_3942800</name>
</gene>
<comment type="caution">
    <text evidence="1">The sequence shown here is derived from an EMBL/GenBank/DDBJ whole genome shotgun (WGS) entry which is preliminary data.</text>
</comment>